<dbReference type="SUPFAM" id="SSF53474">
    <property type="entry name" value="alpha/beta-Hydrolases"/>
    <property type="match status" value="1"/>
</dbReference>
<dbReference type="Proteomes" id="UP000272729">
    <property type="component" value="Unassembled WGS sequence"/>
</dbReference>
<dbReference type="EMBL" id="RBXR01000001">
    <property type="protein sequence ID" value="RKT69665.1"/>
    <property type="molecule type" value="Genomic_DNA"/>
</dbReference>
<comment type="caution">
    <text evidence="1">The sequence shown here is derived from an EMBL/GenBank/DDBJ whole genome shotgun (WGS) entry which is preliminary data.</text>
</comment>
<keyword evidence="2" id="KW-1185">Reference proteome</keyword>
<evidence type="ECO:0000313" key="2">
    <source>
        <dbReference type="Proteomes" id="UP000272729"/>
    </source>
</evidence>
<gene>
    <name evidence="1" type="ORF">DFJ66_2903</name>
</gene>
<dbReference type="RefSeq" id="WP_121221585.1">
    <property type="nucleotide sequence ID" value="NZ_JBIUBA010000065.1"/>
</dbReference>
<dbReference type="OrthoDB" id="4371333at2"/>
<dbReference type="AlphaFoldDB" id="A0A495X935"/>
<evidence type="ECO:0000313" key="1">
    <source>
        <dbReference type="EMBL" id="RKT69665.1"/>
    </source>
</evidence>
<proteinExistence type="predicted"/>
<protein>
    <recommendedName>
        <fullName evidence="3">Alpha/beta hydrolase family protein</fullName>
    </recommendedName>
</protein>
<dbReference type="InterPro" id="IPR029058">
    <property type="entry name" value="AB_hydrolase_fold"/>
</dbReference>
<dbReference type="Gene3D" id="3.40.50.1820">
    <property type="entry name" value="alpha/beta hydrolase"/>
    <property type="match status" value="1"/>
</dbReference>
<name>A0A495X935_9PSEU</name>
<reference evidence="1 2" key="1">
    <citation type="submission" date="2018-10" db="EMBL/GenBank/DDBJ databases">
        <title>Sequencing the genomes of 1000 actinobacteria strains.</title>
        <authorList>
            <person name="Klenk H.-P."/>
        </authorList>
    </citation>
    <scope>NUCLEOTIDE SEQUENCE [LARGE SCALE GENOMIC DNA]</scope>
    <source>
        <strain evidence="1 2">DSM 43911</strain>
    </source>
</reference>
<evidence type="ECO:0008006" key="3">
    <source>
        <dbReference type="Google" id="ProtNLM"/>
    </source>
</evidence>
<sequence length="221" mass="22799">MTSPTAVVLPGTASDEVFVRSVFARPLAAAGLALVAPESRSVDEHFAALDAAYDGNPLVVGGVSLGAHIAARWAVRNPTRCAGVLAALPAWTGRSDGAPAALAASVSATTVEREGLHAAVGDVDGWVGAELRRAWPRYGSALPDVLREAAGSEAPTVEELRRLDVPVGVAACTDDPVHPFEVARRWVSALPRAALRTTTLAEMGADREALGRAALDALLNA</sequence>
<accession>A0A495X935</accession>
<organism evidence="1 2">
    <name type="scientific">Saccharothrix variisporea</name>
    <dbReference type="NCBI Taxonomy" id="543527"/>
    <lineage>
        <taxon>Bacteria</taxon>
        <taxon>Bacillati</taxon>
        <taxon>Actinomycetota</taxon>
        <taxon>Actinomycetes</taxon>
        <taxon>Pseudonocardiales</taxon>
        <taxon>Pseudonocardiaceae</taxon>
        <taxon>Saccharothrix</taxon>
    </lineage>
</organism>